<dbReference type="InterPro" id="IPR004838">
    <property type="entry name" value="NHTrfase_class1_PyrdxlP-BS"/>
</dbReference>
<dbReference type="GO" id="GO:0030170">
    <property type="term" value="F:pyridoxal phosphate binding"/>
    <property type="evidence" value="ECO:0007669"/>
    <property type="project" value="InterPro"/>
</dbReference>
<evidence type="ECO:0000256" key="4">
    <source>
        <dbReference type="RuleBase" id="RU000481"/>
    </source>
</evidence>
<dbReference type="InterPro" id="IPR015421">
    <property type="entry name" value="PyrdxlP-dep_Trfase_major"/>
</dbReference>
<dbReference type="CDD" id="cd00609">
    <property type="entry name" value="AAT_like"/>
    <property type="match status" value="1"/>
</dbReference>
<comment type="similarity">
    <text evidence="4">Belongs to the class-I pyridoxal-phosphate-dependent aminotransferase family.</text>
</comment>
<reference evidence="7" key="1">
    <citation type="submission" date="2017-09" db="EMBL/GenBank/DDBJ databases">
        <title>Depth-based differentiation of microbial function through sediment-hosted aquifers and enrichment of novel symbionts in the deep terrestrial subsurface.</title>
        <authorList>
            <person name="Probst A.J."/>
            <person name="Ladd B."/>
            <person name="Jarett J.K."/>
            <person name="Geller-Mcgrath D.E."/>
            <person name="Sieber C.M.K."/>
            <person name="Emerson J.B."/>
            <person name="Anantharaman K."/>
            <person name="Thomas B.C."/>
            <person name="Malmstrom R."/>
            <person name="Stieglmeier M."/>
            <person name="Klingl A."/>
            <person name="Woyke T."/>
            <person name="Ryan C.M."/>
            <person name="Banfield J.F."/>
        </authorList>
    </citation>
    <scope>NUCLEOTIDE SEQUENCE [LARGE SCALE GENOMIC DNA]</scope>
</reference>
<keyword evidence="2 4" id="KW-0032">Aminotransferase</keyword>
<dbReference type="NCBIfam" id="NF006756">
    <property type="entry name" value="PRK09276.1"/>
    <property type="match status" value="1"/>
</dbReference>
<dbReference type="Pfam" id="PF00155">
    <property type="entry name" value="Aminotran_1_2"/>
    <property type="match status" value="1"/>
</dbReference>
<keyword evidence="3 4" id="KW-0808">Transferase</keyword>
<dbReference type="InterPro" id="IPR015422">
    <property type="entry name" value="PyrdxlP-dep_Trfase_small"/>
</dbReference>
<proteinExistence type="inferred from homology"/>
<dbReference type="InterPro" id="IPR050881">
    <property type="entry name" value="LL-DAP_aminotransferase"/>
</dbReference>
<evidence type="ECO:0000256" key="2">
    <source>
        <dbReference type="ARBA" id="ARBA00022576"/>
    </source>
</evidence>
<comment type="cofactor">
    <cofactor evidence="1 4">
        <name>pyridoxal 5'-phosphate</name>
        <dbReference type="ChEBI" id="CHEBI:597326"/>
    </cofactor>
</comment>
<protein>
    <recommendedName>
        <fullName evidence="4">Aminotransferase</fullName>
        <ecNumber evidence="4">2.6.1.-</ecNumber>
    </recommendedName>
</protein>
<dbReference type="Proteomes" id="UP000228886">
    <property type="component" value="Unassembled WGS sequence"/>
</dbReference>
<feature type="domain" description="Aminotransferase class I/classII large" evidence="5">
    <location>
        <begin position="31"/>
        <end position="384"/>
    </location>
</feature>
<dbReference type="InterPro" id="IPR015424">
    <property type="entry name" value="PyrdxlP-dep_Trfase"/>
</dbReference>
<dbReference type="Gene3D" id="3.40.640.10">
    <property type="entry name" value="Type I PLP-dependent aspartate aminotransferase-like (Major domain)"/>
    <property type="match status" value="1"/>
</dbReference>
<accession>A0A2M7E7G6</accession>
<dbReference type="AlphaFoldDB" id="A0A2M7E7G6"/>
<evidence type="ECO:0000313" key="6">
    <source>
        <dbReference type="EMBL" id="PIV63682.1"/>
    </source>
</evidence>
<dbReference type="GO" id="GO:0008483">
    <property type="term" value="F:transaminase activity"/>
    <property type="evidence" value="ECO:0007669"/>
    <property type="project" value="UniProtKB-KW"/>
</dbReference>
<dbReference type="SUPFAM" id="SSF53383">
    <property type="entry name" value="PLP-dependent transferases"/>
    <property type="match status" value="1"/>
</dbReference>
<dbReference type="EMBL" id="PETL01000293">
    <property type="protein sequence ID" value="PIV63682.1"/>
    <property type="molecule type" value="Genomic_DNA"/>
</dbReference>
<evidence type="ECO:0000256" key="1">
    <source>
        <dbReference type="ARBA" id="ARBA00001933"/>
    </source>
</evidence>
<dbReference type="PANTHER" id="PTHR42832:SF1">
    <property type="entry name" value="GLUTAMATE-PYRUVATE AMINOTRANSFERASE ALAC"/>
    <property type="match status" value="1"/>
</dbReference>
<evidence type="ECO:0000259" key="5">
    <source>
        <dbReference type="Pfam" id="PF00155"/>
    </source>
</evidence>
<dbReference type="PANTHER" id="PTHR42832">
    <property type="entry name" value="AMINO ACID AMINOTRANSFERASE"/>
    <property type="match status" value="1"/>
</dbReference>
<evidence type="ECO:0000256" key="3">
    <source>
        <dbReference type="ARBA" id="ARBA00022679"/>
    </source>
</evidence>
<organism evidence="6 7">
    <name type="scientific">bacterium (Candidatus Ratteibacteria) CG01_land_8_20_14_3_00_40_19</name>
    <dbReference type="NCBI Taxonomy" id="2014290"/>
    <lineage>
        <taxon>Bacteria</taxon>
        <taxon>Candidatus Ratteibacteria</taxon>
    </lineage>
</organism>
<gene>
    <name evidence="6" type="ORF">COS11_06150</name>
</gene>
<sequence length="389" mass="43873">MIESERIRNLPPYLFHHINERKLKARQSGHDVIDLGMGNPDQPTPPHIVEKLREVALDPKAHRYSASRGIKHLRKAICDWYEEKFNVELNPETEAIAVIGSKEGISHLMLAILNKGDTILIPNPTYPSHLYSVIIAGGNIYDIPLLPENDFLPDFSLTFLGRYPKPKALLLSYPHNPTTAVVNLEFFEKAVEFAKKNDLFVIHDLAYSEICFDGYKSPSFLQAKGAKEIGMEFCSLSKTYNMAGWRIGFAVGNKDLIGALAKLKTYYDYGIFTPIQVAGITALRESQECVNEIVATYQRRRDALVSGLNSMGWKVEKPKATMYVWARIPDKFQKIGSMKFSLDLLDKAEVAVSPGIGFGKFGEGYVRFALVENEQRIKQAVKNIKKFII</sequence>
<name>A0A2M7E7G6_9BACT</name>
<dbReference type="InterPro" id="IPR004839">
    <property type="entry name" value="Aminotransferase_I/II_large"/>
</dbReference>
<evidence type="ECO:0000313" key="7">
    <source>
        <dbReference type="Proteomes" id="UP000228886"/>
    </source>
</evidence>
<comment type="caution">
    <text evidence="6">The sequence shown here is derived from an EMBL/GenBank/DDBJ whole genome shotgun (WGS) entry which is preliminary data.</text>
</comment>
<dbReference type="PROSITE" id="PS00105">
    <property type="entry name" value="AA_TRANSFER_CLASS_1"/>
    <property type="match status" value="1"/>
</dbReference>
<dbReference type="EC" id="2.6.1.-" evidence="4"/>
<dbReference type="Gene3D" id="3.90.1150.10">
    <property type="entry name" value="Aspartate Aminotransferase, domain 1"/>
    <property type="match status" value="1"/>
</dbReference>